<evidence type="ECO:0000256" key="6">
    <source>
        <dbReference type="RuleBase" id="RU000492"/>
    </source>
</evidence>
<keyword evidence="4 6" id="KW-0067">ATP-binding</keyword>
<keyword evidence="2 6" id="KW-0378">Hydrolase</keyword>
<evidence type="ECO:0000256" key="7">
    <source>
        <dbReference type="SAM" id="MobiDB-lite"/>
    </source>
</evidence>
<protein>
    <recommendedName>
        <fullName evidence="14">RNA helicase</fullName>
    </recommendedName>
</protein>
<evidence type="ECO:0000259" key="10">
    <source>
        <dbReference type="PROSITE" id="PS51194"/>
    </source>
</evidence>
<keyword evidence="3 6" id="KW-0347">Helicase</keyword>
<feature type="compositionally biased region" description="Basic and acidic residues" evidence="7">
    <location>
        <begin position="479"/>
        <end position="489"/>
    </location>
</feature>
<dbReference type="GO" id="GO:0005524">
    <property type="term" value="F:ATP binding"/>
    <property type="evidence" value="ECO:0007669"/>
    <property type="project" value="UniProtKB-KW"/>
</dbReference>
<dbReference type="EMBL" id="BRYA01000165">
    <property type="protein sequence ID" value="GMI42090.1"/>
    <property type="molecule type" value="Genomic_DNA"/>
</dbReference>
<dbReference type="Proteomes" id="UP001165065">
    <property type="component" value="Unassembled WGS sequence"/>
</dbReference>
<comment type="caution">
    <text evidence="12">The sequence shown here is derived from an EMBL/GenBank/DDBJ whole genome shotgun (WGS) entry which is preliminary data.</text>
</comment>
<dbReference type="PANTHER" id="PTHR47959:SF13">
    <property type="entry name" value="ATP-DEPENDENT RNA HELICASE RHLE"/>
    <property type="match status" value="1"/>
</dbReference>
<dbReference type="SMART" id="SM00490">
    <property type="entry name" value="HELICc"/>
    <property type="match status" value="1"/>
</dbReference>
<keyword evidence="13" id="KW-1185">Reference proteome</keyword>
<dbReference type="SMART" id="SM00487">
    <property type="entry name" value="DEXDc"/>
    <property type="match status" value="1"/>
</dbReference>
<dbReference type="GO" id="GO:0003676">
    <property type="term" value="F:nucleic acid binding"/>
    <property type="evidence" value="ECO:0007669"/>
    <property type="project" value="InterPro"/>
</dbReference>
<evidence type="ECO:0000256" key="8">
    <source>
        <dbReference type="SAM" id="SignalP"/>
    </source>
</evidence>
<feature type="domain" description="Helicase ATP-binding" evidence="9">
    <location>
        <begin position="79"/>
        <end position="269"/>
    </location>
</feature>
<evidence type="ECO:0000256" key="5">
    <source>
        <dbReference type="PROSITE-ProRule" id="PRU00552"/>
    </source>
</evidence>
<dbReference type="OrthoDB" id="191498at2759"/>
<feature type="chain" id="PRO_5040953736" description="RNA helicase" evidence="8">
    <location>
        <begin position="18"/>
        <end position="489"/>
    </location>
</feature>
<gene>
    <name evidence="12" type="ORF">TrCOL_g1763</name>
</gene>
<dbReference type="SUPFAM" id="SSF52540">
    <property type="entry name" value="P-loop containing nucleoside triphosphate hydrolases"/>
    <property type="match status" value="1"/>
</dbReference>
<dbReference type="InterPro" id="IPR027417">
    <property type="entry name" value="P-loop_NTPase"/>
</dbReference>
<accession>A0A9W7GEN4</accession>
<dbReference type="PROSITE" id="PS51192">
    <property type="entry name" value="HELICASE_ATP_BIND_1"/>
    <property type="match status" value="1"/>
</dbReference>
<reference evidence="13" key="1">
    <citation type="journal article" date="2023" name="Commun. Biol.">
        <title>Genome analysis of Parmales, the sister group of diatoms, reveals the evolutionary specialization of diatoms from phago-mixotrophs to photoautotrophs.</title>
        <authorList>
            <person name="Ban H."/>
            <person name="Sato S."/>
            <person name="Yoshikawa S."/>
            <person name="Yamada K."/>
            <person name="Nakamura Y."/>
            <person name="Ichinomiya M."/>
            <person name="Sato N."/>
            <person name="Blanc-Mathieu R."/>
            <person name="Endo H."/>
            <person name="Kuwata A."/>
            <person name="Ogata H."/>
        </authorList>
    </citation>
    <scope>NUCLEOTIDE SEQUENCE [LARGE SCALE GENOMIC DNA]</scope>
</reference>
<dbReference type="Gene3D" id="3.40.50.300">
    <property type="entry name" value="P-loop containing nucleotide triphosphate hydrolases"/>
    <property type="match status" value="2"/>
</dbReference>
<dbReference type="InterPro" id="IPR044742">
    <property type="entry name" value="DEAD/DEAH_RhlB"/>
</dbReference>
<sequence length="489" mass="54052">MKTQLFGLLLSLIVAEAFNIPFSPPSFRSYPSNPLNAAIQQPSRPSSTSWAGLRLQKRFQRSCEEMGWEKPTPVQSQTIPSIADKRDVWIEAPTGSGKTAAFALPILQNLASNEMDEFLESRSRRFVSVLVLSPTRELTIQTKDVMTKIHEASNMGQTERGKTELSIRAVYGGVSINPQLTSLQSGSDVLVATPGRLLDVVKNNGCDLSSVRFLVLDEADKMLSPGFVDEVEKVISLIPAGCQKAVFSATFPFKVRPKVHKMLREGYVKVGGEQAEDAEAQGEDSPVPDITHRALLVDEGKRASLLKKLIEDSKYSRLLVFANTKYDCERIAKKLRSSGTVAVGLHGDLSQGARNQRLQDFKNREITALITTDVSARGIDVESLDAVVNFDLPRSPAEFMHRCGRTGRAGSSGDAISFVHAECSNHWDLIVKRNNLEVVVDEIEGFRNEQEWGALLDKAIHLDSFGGIKSKTKKSKKDKLREEAARRKE</sequence>
<dbReference type="GO" id="GO:0005829">
    <property type="term" value="C:cytosol"/>
    <property type="evidence" value="ECO:0007669"/>
    <property type="project" value="TreeGrafter"/>
</dbReference>
<keyword evidence="8" id="KW-0732">Signal</keyword>
<comment type="similarity">
    <text evidence="6">Belongs to the DEAD box helicase family.</text>
</comment>
<keyword evidence="1 6" id="KW-0547">Nucleotide-binding</keyword>
<dbReference type="PROSITE" id="PS51194">
    <property type="entry name" value="HELICASE_CTER"/>
    <property type="match status" value="1"/>
</dbReference>
<feature type="signal peptide" evidence="8">
    <location>
        <begin position="1"/>
        <end position="17"/>
    </location>
</feature>
<dbReference type="InterPro" id="IPR014001">
    <property type="entry name" value="Helicase_ATP-bd"/>
</dbReference>
<dbReference type="PROSITE" id="PS00039">
    <property type="entry name" value="DEAD_ATP_HELICASE"/>
    <property type="match status" value="1"/>
</dbReference>
<feature type="domain" description="DEAD-box RNA helicase Q" evidence="11">
    <location>
        <begin position="48"/>
        <end position="76"/>
    </location>
</feature>
<evidence type="ECO:0008006" key="14">
    <source>
        <dbReference type="Google" id="ProtNLM"/>
    </source>
</evidence>
<dbReference type="PROSITE" id="PS51195">
    <property type="entry name" value="Q_MOTIF"/>
    <property type="match status" value="1"/>
</dbReference>
<evidence type="ECO:0000256" key="4">
    <source>
        <dbReference type="ARBA" id="ARBA00022840"/>
    </source>
</evidence>
<dbReference type="InterPro" id="IPR014014">
    <property type="entry name" value="RNA_helicase_DEAD_Q_motif"/>
</dbReference>
<evidence type="ECO:0000259" key="9">
    <source>
        <dbReference type="PROSITE" id="PS51192"/>
    </source>
</evidence>
<feature type="region of interest" description="Disordered" evidence="7">
    <location>
        <begin position="469"/>
        <end position="489"/>
    </location>
</feature>
<evidence type="ECO:0000259" key="11">
    <source>
        <dbReference type="PROSITE" id="PS51195"/>
    </source>
</evidence>
<feature type="short sequence motif" description="Q motif" evidence="5">
    <location>
        <begin position="48"/>
        <end position="76"/>
    </location>
</feature>
<dbReference type="Pfam" id="PF00270">
    <property type="entry name" value="DEAD"/>
    <property type="match status" value="1"/>
</dbReference>
<evidence type="ECO:0000256" key="2">
    <source>
        <dbReference type="ARBA" id="ARBA00022801"/>
    </source>
</evidence>
<dbReference type="InterPro" id="IPR050079">
    <property type="entry name" value="DEAD_box_RNA_helicase"/>
</dbReference>
<dbReference type="CDD" id="cd00268">
    <property type="entry name" value="DEADc"/>
    <property type="match status" value="1"/>
</dbReference>
<organism evidence="12 13">
    <name type="scientific">Triparma columacea</name>
    <dbReference type="NCBI Taxonomy" id="722753"/>
    <lineage>
        <taxon>Eukaryota</taxon>
        <taxon>Sar</taxon>
        <taxon>Stramenopiles</taxon>
        <taxon>Ochrophyta</taxon>
        <taxon>Bolidophyceae</taxon>
        <taxon>Parmales</taxon>
        <taxon>Triparmaceae</taxon>
        <taxon>Triparma</taxon>
    </lineage>
</organism>
<name>A0A9W7GEN4_9STRA</name>
<dbReference type="AlphaFoldDB" id="A0A9W7GEN4"/>
<dbReference type="InterPro" id="IPR011545">
    <property type="entry name" value="DEAD/DEAH_box_helicase_dom"/>
</dbReference>
<dbReference type="GO" id="GO:0016787">
    <property type="term" value="F:hydrolase activity"/>
    <property type="evidence" value="ECO:0007669"/>
    <property type="project" value="UniProtKB-KW"/>
</dbReference>
<evidence type="ECO:0000256" key="1">
    <source>
        <dbReference type="ARBA" id="ARBA00022741"/>
    </source>
</evidence>
<dbReference type="InterPro" id="IPR000629">
    <property type="entry name" value="RNA-helicase_DEAD-box_CS"/>
</dbReference>
<dbReference type="PANTHER" id="PTHR47959">
    <property type="entry name" value="ATP-DEPENDENT RNA HELICASE RHLE-RELATED"/>
    <property type="match status" value="1"/>
</dbReference>
<dbReference type="GO" id="GO:0003724">
    <property type="term" value="F:RNA helicase activity"/>
    <property type="evidence" value="ECO:0007669"/>
    <property type="project" value="InterPro"/>
</dbReference>
<evidence type="ECO:0000256" key="3">
    <source>
        <dbReference type="ARBA" id="ARBA00022806"/>
    </source>
</evidence>
<feature type="domain" description="Helicase C-terminal" evidence="10">
    <location>
        <begin position="305"/>
        <end position="451"/>
    </location>
</feature>
<proteinExistence type="inferred from homology"/>
<dbReference type="Pfam" id="PF00271">
    <property type="entry name" value="Helicase_C"/>
    <property type="match status" value="1"/>
</dbReference>
<dbReference type="InterPro" id="IPR001650">
    <property type="entry name" value="Helicase_C-like"/>
</dbReference>
<evidence type="ECO:0000313" key="12">
    <source>
        <dbReference type="EMBL" id="GMI42090.1"/>
    </source>
</evidence>
<evidence type="ECO:0000313" key="13">
    <source>
        <dbReference type="Proteomes" id="UP001165065"/>
    </source>
</evidence>
<dbReference type="CDD" id="cd18787">
    <property type="entry name" value="SF2_C_DEAD"/>
    <property type="match status" value="1"/>
</dbReference>